<dbReference type="InterPro" id="IPR029044">
    <property type="entry name" value="Nucleotide-diphossugar_trans"/>
</dbReference>
<name>A0ABQ5ZAG1_9SPHN</name>
<feature type="domain" description="Glycosyltransferase 2-like" evidence="1">
    <location>
        <begin position="9"/>
        <end position="170"/>
    </location>
</feature>
<dbReference type="SUPFAM" id="SSF53448">
    <property type="entry name" value="Nucleotide-diphospho-sugar transferases"/>
    <property type="match status" value="1"/>
</dbReference>
<keyword evidence="3" id="KW-1185">Reference proteome</keyword>
<evidence type="ECO:0000259" key="1">
    <source>
        <dbReference type="Pfam" id="PF00535"/>
    </source>
</evidence>
<gene>
    <name evidence="2" type="ORF">GCM10007925_13150</name>
</gene>
<dbReference type="CDD" id="cd04179">
    <property type="entry name" value="DPM_DPG-synthase_like"/>
    <property type="match status" value="1"/>
</dbReference>
<evidence type="ECO:0000313" key="3">
    <source>
        <dbReference type="Proteomes" id="UP001156703"/>
    </source>
</evidence>
<keyword evidence="2" id="KW-0808">Transferase</keyword>
<dbReference type="PANTHER" id="PTHR48090">
    <property type="entry name" value="UNDECAPRENYL-PHOSPHATE 4-DEOXY-4-FORMAMIDO-L-ARABINOSE TRANSFERASE-RELATED"/>
    <property type="match status" value="1"/>
</dbReference>
<dbReference type="GO" id="GO:0016740">
    <property type="term" value="F:transferase activity"/>
    <property type="evidence" value="ECO:0007669"/>
    <property type="project" value="UniProtKB-KW"/>
</dbReference>
<reference evidence="3" key="1">
    <citation type="journal article" date="2019" name="Int. J. Syst. Evol. Microbiol.">
        <title>The Global Catalogue of Microorganisms (GCM) 10K type strain sequencing project: providing services to taxonomists for standard genome sequencing and annotation.</title>
        <authorList>
            <consortium name="The Broad Institute Genomics Platform"/>
            <consortium name="The Broad Institute Genome Sequencing Center for Infectious Disease"/>
            <person name="Wu L."/>
            <person name="Ma J."/>
        </authorList>
    </citation>
    <scope>NUCLEOTIDE SEQUENCE [LARGE SCALE GENOMIC DNA]</scope>
    <source>
        <strain evidence="3">NBRC 102146</strain>
    </source>
</reference>
<proteinExistence type="predicted"/>
<sequence>MINGQRVAVVLPAYNADKTLERTYNEIDFSIVDDVILVDDCSKDRTSDLARELGIHTAEHSRNRGYGGNQKTCYSIALERGADIVVMLHPDYQYSPKLLPAMAGMIASGHYDAVFASRILGNGALSGGMPLYKYVANRLLTAFQNLLMGAKLSEYHTGYRAWSRKVLEELALPACSDDFVFDNQMIAQTMWKGFNIGEISCPTRYFAEASSINFRRSCTYGFGVLRTAILYRACKMGLVRSPLFTSTERLGPLTNEIRPAKAAENVTVEAA</sequence>
<accession>A0ABQ5ZAG1</accession>
<dbReference type="Pfam" id="PF00535">
    <property type="entry name" value="Glycos_transf_2"/>
    <property type="match status" value="1"/>
</dbReference>
<dbReference type="InterPro" id="IPR050256">
    <property type="entry name" value="Glycosyltransferase_2"/>
</dbReference>
<dbReference type="RefSeq" id="WP_029940361.1">
    <property type="nucleotide sequence ID" value="NZ_BSOO01000011.1"/>
</dbReference>
<protein>
    <submittedName>
        <fullName evidence="2">Glycosyl transferase family 2</fullName>
    </submittedName>
</protein>
<dbReference type="PANTHER" id="PTHR48090:SF7">
    <property type="entry name" value="RFBJ PROTEIN"/>
    <property type="match status" value="1"/>
</dbReference>
<dbReference type="Gene3D" id="3.90.550.10">
    <property type="entry name" value="Spore Coat Polysaccharide Biosynthesis Protein SpsA, Chain A"/>
    <property type="match status" value="1"/>
</dbReference>
<dbReference type="Proteomes" id="UP001156703">
    <property type="component" value="Unassembled WGS sequence"/>
</dbReference>
<organism evidence="2 3">
    <name type="scientific">Sphingomonas astaxanthinifaciens DSM 22298</name>
    <dbReference type="NCBI Taxonomy" id="1123267"/>
    <lineage>
        <taxon>Bacteria</taxon>
        <taxon>Pseudomonadati</taxon>
        <taxon>Pseudomonadota</taxon>
        <taxon>Alphaproteobacteria</taxon>
        <taxon>Sphingomonadales</taxon>
        <taxon>Sphingomonadaceae</taxon>
        <taxon>Sphingomonas</taxon>
    </lineage>
</organism>
<evidence type="ECO:0000313" key="2">
    <source>
        <dbReference type="EMBL" id="GLR47602.1"/>
    </source>
</evidence>
<dbReference type="EMBL" id="BSOO01000011">
    <property type="protein sequence ID" value="GLR47602.1"/>
    <property type="molecule type" value="Genomic_DNA"/>
</dbReference>
<dbReference type="InterPro" id="IPR001173">
    <property type="entry name" value="Glyco_trans_2-like"/>
</dbReference>
<comment type="caution">
    <text evidence="2">The sequence shown here is derived from an EMBL/GenBank/DDBJ whole genome shotgun (WGS) entry which is preliminary data.</text>
</comment>